<comment type="similarity">
    <text evidence="7">Belongs to the class I-like SAM-binding methyltransferase superfamily. rRNA adenine N(6)-methyltransferase family. RsmA subfamily.</text>
</comment>
<feature type="domain" description="Ribosomal RNA adenine methylase transferase N-terminal" evidence="9">
    <location>
        <begin position="35"/>
        <end position="210"/>
    </location>
</feature>
<name>A0A1T5M5I5_9FIRM</name>
<evidence type="ECO:0000313" key="10">
    <source>
        <dbReference type="EMBL" id="SKC83507.1"/>
    </source>
</evidence>
<evidence type="ECO:0000256" key="1">
    <source>
        <dbReference type="ARBA" id="ARBA00022490"/>
    </source>
</evidence>
<dbReference type="HAMAP" id="MF_00607">
    <property type="entry name" value="16SrRNA_methyltr_A"/>
    <property type="match status" value="1"/>
</dbReference>
<feature type="binding site" evidence="7 8">
    <location>
        <position position="28"/>
    </location>
    <ligand>
        <name>S-adenosyl-L-methionine</name>
        <dbReference type="ChEBI" id="CHEBI:59789"/>
    </ligand>
</feature>
<dbReference type="InterPro" id="IPR011530">
    <property type="entry name" value="rRNA_adenine_dimethylase"/>
</dbReference>
<evidence type="ECO:0000259" key="9">
    <source>
        <dbReference type="SMART" id="SM00650"/>
    </source>
</evidence>
<keyword evidence="4 7" id="KW-0808">Transferase</keyword>
<dbReference type="Pfam" id="PF00398">
    <property type="entry name" value="RrnaAD"/>
    <property type="match status" value="1"/>
</dbReference>
<dbReference type="PROSITE" id="PS51689">
    <property type="entry name" value="SAM_RNA_A_N6_MT"/>
    <property type="match status" value="1"/>
</dbReference>
<proteinExistence type="inferred from homology"/>
<dbReference type="GO" id="GO:0052908">
    <property type="term" value="F:16S rRNA (adenine(1518)-N(6)/adenine(1519)-N(6))-dimethyltransferase activity"/>
    <property type="evidence" value="ECO:0007669"/>
    <property type="project" value="UniProtKB-EC"/>
</dbReference>
<evidence type="ECO:0000256" key="6">
    <source>
        <dbReference type="ARBA" id="ARBA00022884"/>
    </source>
</evidence>
<evidence type="ECO:0000256" key="3">
    <source>
        <dbReference type="ARBA" id="ARBA00022603"/>
    </source>
</evidence>
<dbReference type="Gene3D" id="3.40.50.150">
    <property type="entry name" value="Vaccinia Virus protein VP39"/>
    <property type="match status" value="1"/>
</dbReference>
<gene>
    <name evidence="7" type="primary">rsmA</name>
    <name evidence="7" type="synonym">ksgA</name>
    <name evidence="10" type="ORF">SAMN02194393_03927</name>
</gene>
<dbReference type="Proteomes" id="UP000190285">
    <property type="component" value="Unassembled WGS sequence"/>
</dbReference>
<evidence type="ECO:0000256" key="8">
    <source>
        <dbReference type="PROSITE-ProRule" id="PRU01026"/>
    </source>
</evidence>
<dbReference type="CDD" id="cd02440">
    <property type="entry name" value="AdoMet_MTases"/>
    <property type="match status" value="1"/>
</dbReference>
<keyword evidence="5 7" id="KW-0949">S-adenosyl-L-methionine</keyword>
<dbReference type="FunFam" id="3.40.50.150:FF:000023">
    <property type="entry name" value="Ribosomal RNA small subunit methyltransferase A"/>
    <property type="match status" value="1"/>
</dbReference>
<comment type="function">
    <text evidence="7">Specifically dimethylates two adjacent adenosines (A1518 and A1519) in the loop of a conserved hairpin near the 3'-end of 16S rRNA in the 30S particle. May play a critical role in biogenesis of 30S subunits.</text>
</comment>
<reference evidence="10 11" key="1">
    <citation type="submission" date="2017-02" db="EMBL/GenBank/DDBJ databases">
        <authorList>
            <person name="Peterson S.W."/>
        </authorList>
    </citation>
    <scope>NUCLEOTIDE SEQUENCE [LARGE SCALE GENOMIC DNA]</scope>
    <source>
        <strain evidence="10 11">M1</strain>
    </source>
</reference>
<dbReference type="STRING" id="36842.SAMN02194393_03927"/>
<dbReference type="EC" id="2.1.1.182" evidence="7"/>
<comment type="subcellular location">
    <subcellularLocation>
        <location evidence="7">Cytoplasm</location>
    </subcellularLocation>
</comment>
<feature type="binding site" evidence="7 8">
    <location>
        <position position="30"/>
    </location>
    <ligand>
        <name>S-adenosyl-L-methionine</name>
        <dbReference type="ChEBI" id="CHEBI:59789"/>
    </ligand>
</feature>
<dbReference type="AlphaFoldDB" id="A0A1T5M5I5"/>
<dbReference type="InterPro" id="IPR020598">
    <property type="entry name" value="rRNA_Ade_methylase_Trfase_N"/>
</dbReference>
<keyword evidence="1 7" id="KW-0963">Cytoplasm</keyword>
<dbReference type="Gene3D" id="1.10.8.100">
    <property type="entry name" value="Ribosomal RNA adenine dimethylase-like, domain 2"/>
    <property type="match status" value="1"/>
</dbReference>
<dbReference type="InterPro" id="IPR023165">
    <property type="entry name" value="rRNA_Ade_diMease-like_C"/>
</dbReference>
<dbReference type="InterPro" id="IPR029063">
    <property type="entry name" value="SAM-dependent_MTases_sf"/>
</dbReference>
<dbReference type="RefSeq" id="WP_079493972.1">
    <property type="nucleotide sequence ID" value="NZ_FUZT01000010.1"/>
</dbReference>
<keyword evidence="2 7" id="KW-0698">rRNA processing</keyword>
<keyword evidence="6 7" id="KW-0694">RNA-binding</keyword>
<dbReference type="PANTHER" id="PTHR11727:SF7">
    <property type="entry name" value="DIMETHYLADENOSINE TRANSFERASE-RELATED"/>
    <property type="match status" value="1"/>
</dbReference>
<dbReference type="PROSITE" id="PS01131">
    <property type="entry name" value="RRNA_A_DIMETH"/>
    <property type="match status" value="1"/>
</dbReference>
<organism evidence="10 11">
    <name type="scientific">Maledivibacter halophilus</name>
    <dbReference type="NCBI Taxonomy" id="36842"/>
    <lineage>
        <taxon>Bacteria</taxon>
        <taxon>Bacillati</taxon>
        <taxon>Bacillota</taxon>
        <taxon>Clostridia</taxon>
        <taxon>Peptostreptococcales</taxon>
        <taxon>Caminicellaceae</taxon>
        <taxon>Maledivibacter</taxon>
    </lineage>
</organism>
<dbReference type="EMBL" id="FUZT01000010">
    <property type="protein sequence ID" value="SKC83507.1"/>
    <property type="molecule type" value="Genomic_DNA"/>
</dbReference>
<evidence type="ECO:0000256" key="7">
    <source>
        <dbReference type="HAMAP-Rule" id="MF_00607"/>
    </source>
</evidence>
<keyword evidence="11" id="KW-1185">Reference proteome</keyword>
<comment type="catalytic activity">
    <reaction evidence="7">
        <text>adenosine(1518)/adenosine(1519) in 16S rRNA + 4 S-adenosyl-L-methionine = N(6)-dimethyladenosine(1518)/N(6)-dimethyladenosine(1519) in 16S rRNA + 4 S-adenosyl-L-homocysteine + 4 H(+)</text>
        <dbReference type="Rhea" id="RHEA:19609"/>
        <dbReference type="Rhea" id="RHEA-COMP:10232"/>
        <dbReference type="Rhea" id="RHEA-COMP:10233"/>
        <dbReference type="ChEBI" id="CHEBI:15378"/>
        <dbReference type="ChEBI" id="CHEBI:57856"/>
        <dbReference type="ChEBI" id="CHEBI:59789"/>
        <dbReference type="ChEBI" id="CHEBI:74411"/>
        <dbReference type="ChEBI" id="CHEBI:74493"/>
        <dbReference type="EC" id="2.1.1.182"/>
    </reaction>
</comment>
<evidence type="ECO:0000256" key="5">
    <source>
        <dbReference type="ARBA" id="ARBA00022691"/>
    </source>
</evidence>
<dbReference type="OrthoDB" id="9814755at2"/>
<dbReference type="NCBIfam" id="TIGR00755">
    <property type="entry name" value="ksgA"/>
    <property type="match status" value="1"/>
</dbReference>
<protein>
    <recommendedName>
        <fullName evidence="7">Ribosomal RNA small subunit methyltransferase A</fullName>
        <ecNumber evidence="7">2.1.1.182</ecNumber>
    </recommendedName>
    <alternativeName>
        <fullName evidence="7">16S rRNA (adenine(1518)-N(6)/adenine(1519)-N(6))-dimethyltransferase</fullName>
    </alternativeName>
    <alternativeName>
        <fullName evidence="7">16S rRNA dimethyladenosine transferase</fullName>
    </alternativeName>
    <alternativeName>
        <fullName evidence="7">16S rRNA dimethylase</fullName>
    </alternativeName>
    <alternativeName>
        <fullName evidence="7">S-adenosylmethionine-6-N', N'-adenosyl(rRNA) dimethyltransferase</fullName>
    </alternativeName>
</protein>
<dbReference type="SMART" id="SM00650">
    <property type="entry name" value="rADc"/>
    <property type="match status" value="1"/>
</dbReference>
<dbReference type="GO" id="GO:0003723">
    <property type="term" value="F:RNA binding"/>
    <property type="evidence" value="ECO:0007669"/>
    <property type="project" value="UniProtKB-UniRule"/>
</dbReference>
<feature type="binding site" evidence="7 8">
    <location>
        <position position="125"/>
    </location>
    <ligand>
        <name>S-adenosyl-L-methionine</name>
        <dbReference type="ChEBI" id="CHEBI:59789"/>
    </ligand>
</feature>
<feature type="binding site" evidence="7 8">
    <location>
        <position position="101"/>
    </location>
    <ligand>
        <name>S-adenosyl-L-methionine</name>
        <dbReference type="ChEBI" id="CHEBI:59789"/>
    </ligand>
</feature>
<dbReference type="GO" id="GO:0005829">
    <property type="term" value="C:cytosol"/>
    <property type="evidence" value="ECO:0007669"/>
    <property type="project" value="TreeGrafter"/>
</dbReference>
<feature type="binding site" evidence="7 8">
    <location>
        <position position="76"/>
    </location>
    <ligand>
        <name>S-adenosyl-L-methionine</name>
        <dbReference type="ChEBI" id="CHEBI:59789"/>
    </ligand>
</feature>
<accession>A0A1T5M5I5</accession>
<evidence type="ECO:0000256" key="4">
    <source>
        <dbReference type="ARBA" id="ARBA00022679"/>
    </source>
</evidence>
<dbReference type="InterPro" id="IPR020596">
    <property type="entry name" value="rRNA_Ade_Mease_Trfase_CS"/>
</dbReference>
<dbReference type="PANTHER" id="PTHR11727">
    <property type="entry name" value="DIMETHYLADENOSINE TRANSFERASE"/>
    <property type="match status" value="1"/>
</dbReference>
<evidence type="ECO:0000313" key="11">
    <source>
        <dbReference type="Proteomes" id="UP000190285"/>
    </source>
</evidence>
<dbReference type="SUPFAM" id="SSF53335">
    <property type="entry name" value="S-adenosyl-L-methionine-dependent methyltransferases"/>
    <property type="match status" value="1"/>
</dbReference>
<keyword evidence="3 7" id="KW-0489">Methyltransferase</keyword>
<evidence type="ECO:0000256" key="2">
    <source>
        <dbReference type="ARBA" id="ARBA00022552"/>
    </source>
</evidence>
<dbReference type="InterPro" id="IPR001737">
    <property type="entry name" value="KsgA/Erm"/>
</dbReference>
<sequence>MEKLSSPRRTKEIVNKYGFRFSKSLGQNFLIDENIILKIIEGSEIKKDDFIIEVGPGIGTLTQYLAEAAKKVLAIEIDKKLIPVLDETLGSYSNVEIINSDVLDLDLKKMVLDKFCGEKVKVVANLPYYVTTPIIMKFLEEEVPVKDIVVMVQKEVADRIKAKPNTKDYGSLSVAVQYYCKPEIVTKVPKSVFIPNPNVESTVIRLKVLDNPQVEVIDRKVFHRVVRASFAKRRKTLLNSLSFSNLGLNKDQIKEILACCNIDPKRRGESLDIEEFAVLSNYISKIV</sequence>
<feature type="binding site" evidence="7 8">
    <location>
        <position position="55"/>
    </location>
    <ligand>
        <name>S-adenosyl-L-methionine</name>
        <dbReference type="ChEBI" id="CHEBI:59789"/>
    </ligand>
</feature>